<accession>A0ABD5T7X8</accession>
<dbReference type="AlphaFoldDB" id="A0ABD5T7X8"/>
<sequence length="246" mass="25865">MGAGTRRSLWIAAALALLVALAGCTAGGAPYEGAPTAEEVEAGHEDALRDAGSYTYTQTVSVNGSFVDLTSNVTAAVETDPETYLVTQETGDGSVSVYHPSDDRPYVRTQAGNTIRYERADNESIPGADAFATPTLTELSSGFNFSANGTAQVDGEETYVYEANLTTLNESAVGPIGETLAEADSTEATIQVYVRADGLVKRVSYELVVEGFGDPTRLTLTSTYEDVGSTTVDEPSWLSEAESATN</sequence>
<protein>
    <recommendedName>
        <fullName evidence="3">Outer membrane lipoprotein-sorting protein</fullName>
    </recommendedName>
</protein>
<dbReference type="InterPro" id="IPR055959">
    <property type="entry name" value="DUF7537"/>
</dbReference>
<keyword evidence="2" id="KW-1185">Reference proteome</keyword>
<proteinExistence type="predicted"/>
<dbReference type="EMBL" id="JBHSWX010000012">
    <property type="protein sequence ID" value="MFC6785460.1"/>
    <property type="molecule type" value="Genomic_DNA"/>
</dbReference>
<dbReference type="RefSeq" id="WP_284062317.1">
    <property type="nucleotide sequence ID" value="NZ_CP126158.1"/>
</dbReference>
<organism evidence="1 2">
    <name type="scientific">Halobaculum halobium</name>
    <dbReference type="NCBI Taxonomy" id="3032281"/>
    <lineage>
        <taxon>Archaea</taxon>
        <taxon>Methanobacteriati</taxon>
        <taxon>Methanobacteriota</taxon>
        <taxon>Stenosarchaea group</taxon>
        <taxon>Halobacteria</taxon>
        <taxon>Halobacteriales</taxon>
        <taxon>Haloferacaceae</taxon>
        <taxon>Halobaculum</taxon>
    </lineage>
</organism>
<reference evidence="1 2" key="1">
    <citation type="journal article" date="2019" name="Int. J. Syst. Evol. Microbiol.">
        <title>The Global Catalogue of Microorganisms (GCM) 10K type strain sequencing project: providing services to taxonomists for standard genome sequencing and annotation.</title>
        <authorList>
            <consortium name="The Broad Institute Genomics Platform"/>
            <consortium name="The Broad Institute Genome Sequencing Center for Infectious Disease"/>
            <person name="Wu L."/>
            <person name="Ma J."/>
        </authorList>
    </citation>
    <scope>NUCLEOTIDE SEQUENCE [LARGE SCALE GENOMIC DNA]</scope>
    <source>
        <strain evidence="1 2">SYNS20</strain>
    </source>
</reference>
<name>A0ABD5T7X8_9EURY</name>
<dbReference type="PROSITE" id="PS51257">
    <property type="entry name" value="PROKAR_LIPOPROTEIN"/>
    <property type="match status" value="1"/>
</dbReference>
<dbReference type="GeneID" id="81208494"/>
<evidence type="ECO:0000313" key="1">
    <source>
        <dbReference type="EMBL" id="MFC6785460.1"/>
    </source>
</evidence>
<evidence type="ECO:0008006" key="3">
    <source>
        <dbReference type="Google" id="ProtNLM"/>
    </source>
</evidence>
<gene>
    <name evidence="1" type="ORF">ACFQFD_05565</name>
</gene>
<comment type="caution">
    <text evidence="1">The sequence shown here is derived from an EMBL/GenBank/DDBJ whole genome shotgun (WGS) entry which is preliminary data.</text>
</comment>
<dbReference type="Proteomes" id="UP001596443">
    <property type="component" value="Unassembled WGS sequence"/>
</dbReference>
<evidence type="ECO:0000313" key="2">
    <source>
        <dbReference type="Proteomes" id="UP001596443"/>
    </source>
</evidence>
<dbReference type="Pfam" id="PF24381">
    <property type="entry name" value="DUF7537"/>
    <property type="match status" value="1"/>
</dbReference>
<dbReference type="Gene3D" id="2.50.20.20">
    <property type="match status" value="1"/>
</dbReference>